<evidence type="ECO:0000313" key="1">
    <source>
        <dbReference type="EMBL" id="KAI6647678.1"/>
    </source>
</evidence>
<organism evidence="1 2">
    <name type="scientific">Oopsacas minuta</name>
    <dbReference type="NCBI Taxonomy" id="111878"/>
    <lineage>
        <taxon>Eukaryota</taxon>
        <taxon>Metazoa</taxon>
        <taxon>Porifera</taxon>
        <taxon>Hexactinellida</taxon>
        <taxon>Hexasterophora</taxon>
        <taxon>Lyssacinosida</taxon>
        <taxon>Leucopsacidae</taxon>
        <taxon>Oopsacas</taxon>
    </lineage>
</organism>
<reference evidence="1 2" key="1">
    <citation type="journal article" date="2023" name="BMC Biol.">
        <title>The compact genome of the sponge Oopsacas minuta (Hexactinellida) is lacking key metazoan core genes.</title>
        <authorList>
            <person name="Santini S."/>
            <person name="Schenkelaars Q."/>
            <person name="Jourda C."/>
            <person name="Duchesne M."/>
            <person name="Belahbib H."/>
            <person name="Rocher C."/>
            <person name="Selva M."/>
            <person name="Riesgo A."/>
            <person name="Vervoort M."/>
            <person name="Leys S.P."/>
            <person name="Kodjabachian L."/>
            <person name="Le Bivic A."/>
            <person name="Borchiellini C."/>
            <person name="Claverie J.M."/>
            <person name="Renard E."/>
        </authorList>
    </citation>
    <scope>NUCLEOTIDE SEQUENCE [LARGE SCALE GENOMIC DNA]</scope>
    <source>
        <strain evidence="1">SPO-2</strain>
    </source>
</reference>
<keyword evidence="2" id="KW-1185">Reference proteome</keyword>
<protein>
    <submittedName>
        <fullName evidence="1">Uncharacterized protein</fullName>
    </submittedName>
</protein>
<accession>A0AAV7JG94</accession>
<dbReference type="SUPFAM" id="SSF51905">
    <property type="entry name" value="FAD/NAD(P)-binding domain"/>
    <property type="match status" value="1"/>
</dbReference>
<proteinExistence type="predicted"/>
<dbReference type="InterPro" id="IPR036188">
    <property type="entry name" value="FAD/NAD-bd_sf"/>
</dbReference>
<dbReference type="Pfam" id="PF13450">
    <property type="entry name" value="NAD_binding_8"/>
    <property type="match status" value="1"/>
</dbReference>
<gene>
    <name evidence="1" type="ORF">LOD99_8643</name>
</gene>
<dbReference type="Proteomes" id="UP001165289">
    <property type="component" value="Unassembled WGS sequence"/>
</dbReference>
<name>A0AAV7JG94_9METZ</name>
<comment type="caution">
    <text evidence="1">The sequence shown here is derived from an EMBL/GenBank/DDBJ whole genome shotgun (WGS) entry which is preliminary data.</text>
</comment>
<dbReference type="AlphaFoldDB" id="A0AAV7JG94"/>
<dbReference type="EMBL" id="JAKMXF010000339">
    <property type="protein sequence ID" value="KAI6647678.1"/>
    <property type="molecule type" value="Genomic_DNA"/>
</dbReference>
<sequence>MATAEQTYDILIAGAGVSGLYCAYKLNEKYPQKTICIIEKLDRIGGLLESVLVTINGKTIKQEEGGMRFYKTSEIYKLAIELGLEKEILPFSMGNKYNLNFIRGVRFTLGQAVESKVWFDLYNTSLSVEEEDKYTDPFAILNDVFDKIRMMQDPQEAPFTPQQWQHVRLQWKVDNIELYKWGFASILRFMGLSHETIKMIEISLGFKSLSNRNINAGYGFQSNLEFTSNPEFYTLKYGYDKIPKRL</sequence>
<evidence type="ECO:0000313" key="2">
    <source>
        <dbReference type="Proteomes" id="UP001165289"/>
    </source>
</evidence>
<dbReference type="Gene3D" id="3.50.50.60">
    <property type="entry name" value="FAD/NAD(P)-binding domain"/>
    <property type="match status" value="1"/>
</dbReference>